<dbReference type="PANTHER" id="PTHR38471">
    <property type="entry name" value="FOUR HELIX BUNDLE PROTEIN"/>
    <property type="match status" value="1"/>
</dbReference>
<organism evidence="1 2">
    <name type="scientific">Tamlana crocina</name>
    <dbReference type="NCBI Taxonomy" id="393006"/>
    <lineage>
        <taxon>Bacteria</taxon>
        <taxon>Pseudomonadati</taxon>
        <taxon>Bacteroidota</taxon>
        <taxon>Flavobacteriia</taxon>
        <taxon>Flavobacteriales</taxon>
        <taxon>Flavobacteriaceae</taxon>
        <taxon>Tamlana</taxon>
    </lineage>
</organism>
<proteinExistence type="predicted"/>
<keyword evidence="2" id="KW-1185">Reference proteome</keyword>
<dbReference type="SUPFAM" id="SSF158446">
    <property type="entry name" value="IVS-encoded protein-like"/>
    <property type="match status" value="1"/>
</dbReference>
<dbReference type="InterPro" id="IPR036583">
    <property type="entry name" value="23S_rRNA_IVS_sf"/>
</dbReference>
<evidence type="ECO:0000313" key="2">
    <source>
        <dbReference type="Proteomes" id="UP000760545"/>
    </source>
</evidence>
<dbReference type="Gene3D" id="1.20.1440.60">
    <property type="entry name" value="23S rRNA-intervening sequence"/>
    <property type="match status" value="1"/>
</dbReference>
<dbReference type="Proteomes" id="UP000760545">
    <property type="component" value="Unassembled WGS sequence"/>
</dbReference>
<gene>
    <name evidence="1" type="ORF">HC176_01230</name>
</gene>
<dbReference type="Pfam" id="PF05635">
    <property type="entry name" value="23S_rRNA_IVP"/>
    <property type="match status" value="1"/>
</dbReference>
<protein>
    <submittedName>
        <fullName evidence="1">Four helix bundle protein</fullName>
    </submittedName>
</protein>
<dbReference type="InterPro" id="IPR012657">
    <property type="entry name" value="23S_rRNA-intervening_sequence"/>
</dbReference>
<accession>A0ABX1D718</accession>
<dbReference type="RefSeq" id="WP_167916361.1">
    <property type="nucleotide sequence ID" value="NZ_JAAVJS010000001.1"/>
</dbReference>
<name>A0ABX1D718_9FLAO</name>
<reference evidence="1 2" key="1">
    <citation type="submission" date="2020-03" db="EMBL/GenBank/DDBJ databases">
        <title>Tamlana sp. nov, isolated from XXX.</title>
        <authorList>
            <person name="Cao W.R."/>
        </authorList>
    </citation>
    <scope>NUCLEOTIDE SEQUENCE [LARGE SCALE GENOMIC DNA]</scope>
    <source>
        <strain evidence="1 2">HST1-43</strain>
    </source>
</reference>
<comment type="caution">
    <text evidence="1">The sequence shown here is derived from an EMBL/GenBank/DDBJ whole genome shotgun (WGS) entry which is preliminary data.</text>
</comment>
<evidence type="ECO:0000313" key="1">
    <source>
        <dbReference type="EMBL" id="NJX14109.1"/>
    </source>
</evidence>
<dbReference type="EMBL" id="JAAVJS010000001">
    <property type="protein sequence ID" value="NJX14109.1"/>
    <property type="molecule type" value="Genomic_DNA"/>
</dbReference>
<sequence>MRDFRKLDIWKNGIELVKEVYKLSDHLPSEEKFGLRSQITRASISIPSNIAEGCSRNSETEFKRFLEIAMGSLFEVETQLIIAQELNFLEEKELESIFAFIKKEAKMINSLINKIKNS</sequence>
<dbReference type="CDD" id="cd16377">
    <property type="entry name" value="23S_rRNA_IVP_like"/>
    <property type="match status" value="1"/>
</dbReference>
<dbReference type="NCBIfam" id="TIGR02436">
    <property type="entry name" value="four helix bundle protein"/>
    <property type="match status" value="1"/>
</dbReference>
<dbReference type="PANTHER" id="PTHR38471:SF2">
    <property type="entry name" value="FOUR HELIX BUNDLE PROTEIN"/>
    <property type="match status" value="1"/>
</dbReference>